<dbReference type="EMBL" id="CAJVPA010000228">
    <property type="protein sequence ID" value="CAG8415114.1"/>
    <property type="molecule type" value="Genomic_DNA"/>
</dbReference>
<sequence>MLDRRENVEPCHINTCEWILDLEKYQSWRNTSRGLLWIKGKPGAGKSTLMLFLHGKLRSSQNDNHGIQLDFFFTARGTEMQRTPLGMFRSLLNQIFDRDATVRAQVREAYEQRDRLFGQSEGRWEWAQPILEELLASVILAAASRQHVTLFVDALDEAGAESAQRLAAYFHRLIDRAKQKDVTVQICISCRHYPIVGSDQILEIYVEQHNHQDIAAYITDTLAGADVEENLSKETKATLMKQLIQQANGIFQWARLIVPVAQKRMSEAESFDEICRWLREVPADLEGVYMHILNDVIEARNLEQSFLLFQWVCLAERPLSVIEMRYALAAKNAHITRTTQKWERIDDFIESDKRMKGRIKALSGGLAEVILSKGASETVQVVHQSVNDFLREKGLAALSDKITASSEVLQTEEILSRCQANLYRSCLVYLALQRVRGDIPVDYGEAIQSLTQDHPLLDYATTNLFIHAEKAAHSRVLILPNEQDVLHQMIEQWVQNYQTLHHYELTCPARGTTVIHMAAAANLVDIIERLPLNSDDVTRKDEDGNTPFHLAARYGQIKAGGCLREKMDNSDEPNDDGTTPLIEAASYGHAEFVEWLLLEGVELEVEMGKGESALYGASRAGHQKVVGLLIAAGADVNAQGGQYGNALQAASYGKSIEMVQMLLDAGADVNIQGGQYGNALQAAAASSFKSSEIVTMLLDAGADVNAQGGQYGNALQAAAAKSDETVIMLLDAGADVNAQGGQYGNALQAAAAKSENNETIKMLLDAGADVNAQGGQYGNALQAAAVKSEYNETVKMLFDVDVDVNAQGGEHSNILQTTAAFDKNNKAVVMLLDAGANVNAQGGQYGNALQAAAAISENNKTVKMLLDAGADVNAQGGEYGNALQAAAARSKNSETVKMLLDAGADVNAQGGLWGNPLRAAAAFDKSNKTVIMLLDAGADVNIQGGKYRSVLQTAIAKSESNEVVTILLNAGADVNAQSGPYGNALQTAAALFSKNSETVKILLDAGADVNAQGGLYSNALQAAAGMSENSETVKILLDAGADVNAQGGLFGNALQAAARSYKSNEAVTMLLDAGADVNAQGGHFGNALQAAAVAVRIGSRKTVQTLINAGADVNARGGRFGSCLLASVHYGHADQVEMLLHAGANLLLANKLDQTPLHVAALNNRLGLLRRFPGLLLPINNRDKLHRTPLHLAVTLGHVELATYLFQFGADPSLLDGYGRNILDWVVGNESLVHQIRGHHPSIVLTSDTTQELAVRRSIRQISDTLLQSQLDYPWPLLEQLGRYLLFVNELDNARCLFQLYLSQIDAIDMPIYEIECGKCELPIHRSRFVCSICAHMDLCPYCERKYRFHSRLHPNQEHKTIEVPDVDDRKYLLSASASKELRSIVDKYSVPKTHGSGERPSHGSMSCLPSEFINPGSTAAVPMASLRPISVFRLLMLGIVPLLLIYLYSLV</sequence>
<feature type="repeat" description="ANK" evidence="5">
    <location>
        <begin position="878"/>
        <end position="911"/>
    </location>
</feature>
<dbReference type="InterPro" id="IPR052391">
    <property type="entry name" value="E3_Ligase-Neurotoxin"/>
</dbReference>
<dbReference type="InterPro" id="IPR002110">
    <property type="entry name" value="Ankyrin_rpt"/>
</dbReference>
<dbReference type="InterPro" id="IPR036770">
    <property type="entry name" value="Ankyrin_rpt-contain_sf"/>
</dbReference>
<feature type="repeat" description="ANK" evidence="5">
    <location>
        <begin position="642"/>
        <end position="674"/>
    </location>
</feature>
<comment type="caution">
    <text evidence="8">The sequence shown here is derived from an EMBL/GenBank/DDBJ whole genome shotgun (WGS) entry which is preliminary data.</text>
</comment>
<dbReference type="InterPro" id="IPR027417">
    <property type="entry name" value="P-loop_NTPase"/>
</dbReference>
<dbReference type="Pfam" id="PF00023">
    <property type="entry name" value="Ank"/>
    <property type="match status" value="1"/>
</dbReference>
<dbReference type="GO" id="GO:0008270">
    <property type="term" value="F:zinc ion binding"/>
    <property type="evidence" value="ECO:0007669"/>
    <property type="project" value="UniProtKB-KW"/>
</dbReference>
<keyword evidence="6" id="KW-0472">Membrane</keyword>
<proteinExistence type="predicted"/>
<keyword evidence="2" id="KW-0677">Repeat</keyword>
<name>A0A9W4JQJ0_9EURO</name>
<evidence type="ECO:0000313" key="8">
    <source>
        <dbReference type="EMBL" id="CAG8415114.1"/>
    </source>
</evidence>
<keyword evidence="6" id="KW-0812">Transmembrane</keyword>
<feature type="repeat" description="ANK" evidence="5">
    <location>
        <begin position="576"/>
        <end position="608"/>
    </location>
</feature>
<keyword evidence="3" id="KW-0863">Zinc-finger</keyword>
<evidence type="ECO:0000256" key="5">
    <source>
        <dbReference type="PROSITE-ProRule" id="PRU00023"/>
    </source>
</evidence>
<organism evidence="8 9">
    <name type="scientific">Penicillium salamii</name>
    <dbReference type="NCBI Taxonomy" id="1612424"/>
    <lineage>
        <taxon>Eukaryota</taxon>
        <taxon>Fungi</taxon>
        <taxon>Dikarya</taxon>
        <taxon>Ascomycota</taxon>
        <taxon>Pezizomycotina</taxon>
        <taxon>Eurotiomycetes</taxon>
        <taxon>Eurotiomycetidae</taxon>
        <taxon>Eurotiales</taxon>
        <taxon>Aspergillaceae</taxon>
        <taxon>Penicillium</taxon>
    </lineage>
</organism>
<dbReference type="Pfam" id="PF12796">
    <property type="entry name" value="Ank_2"/>
    <property type="match status" value="5"/>
</dbReference>
<dbReference type="SMART" id="SM00291">
    <property type="entry name" value="ZnF_ZZ"/>
    <property type="match status" value="1"/>
</dbReference>
<dbReference type="PROSITE" id="PS50088">
    <property type="entry name" value="ANK_REPEAT"/>
    <property type="match status" value="8"/>
</dbReference>
<dbReference type="SUPFAM" id="SSF57850">
    <property type="entry name" value="RING/U-box"/>
    <property type="match status" value="1"/>
</dbReference>
<dbReference type="InterPro" id="IPR056884">
    <property type="entry name" value="NPHP3-like_N"/>
</dbReference>
<evidence type="ECO:0000256" key="6">
    <source>
        <dbReference type="SAM" id="Phobius"/>
    </source>
</evidence>
<feature type="repeat" description="ANK" evidence="5">
    <location>
        <begin position="844"/>
        <end position="877"/>
    </location>
</feature>
<evidence type="ECO:0000256" key="2">
    <source>
        <dbReference type="ARBA" id="ARBA00022737"/>
    </source>
</evidence>
<evidence type="ECO:0000256" key="4">
    <source>
        <dbReference type="ARBA" id="ARBA00022833"/>
    </source>
</evidence>
<evidence type="ECO:0000313" key="9">
    <source>
        <dbReference type="Proteomes" id="UP001152646"/>
    </source>
</evidence>
<dbReference type="PRINTS" id="PR01415">
    <property type="entry name" value="ANKYRIN"/>
</dbReference>
<dbReference type="InterPro" id="IPR000433">
    <property type="entry name" value="Znf_ZZ"/>
</dbReference>
<dbReference type="SUPFAM" id="SSF48403">
    <property type="entry name" value="Ankyrin repeat"/>
    <property type="match status" value="2"/>
</dbReference>
<dbReference type="OrthoDB" id="194358at2759"/>
<evidence type="ECO:0000256" key="3">
    <source>
        <dbReference type="ARBA" id="ARBA00022771"/>
    </source>
</evidence>
<dbReference type="PROSITE" id="PS50297">
    <property type="entry name" value="ANK_REP_REGION"/>
    <property type="match status" value="3"/>
</dbReference>
<dbReference type="InterPro" id="IPR007111">
    <property type="entry name" value="NACHT_NTPase"/>
</dbReference>
<evidence type="ECO:0000256" key="1">
    <source>
        <dbReference type="ARBA" id="ARBA00022723"/>
    </source>
</evidence>
<feature type="repeat" description="ANK" evidence="5">
    <location>
        <begin position="946"/>
        <end position="979"/>
    </location>
</feature>
<keyword evidence="4" id="KW-0862">Zinc</keyword>
<dbReference type="PANTHER" id="PTHR24133:SF40">
    <property type="entry name" value="ANKYRIN REPEAT DOMAIN 44"/>
    <property type="match status" value="1"/>
</dbReference>
<evidence type="ECO:0000259" key="7">
    <source>
        <dbReference type="PROSITE" id="PS50837"/>
    </source>
</evidence>
<dbReference type="Proteomes" id="UP001152646">
    <property type="component" value="Unassembled WGS sequence"/>
</dbReference>
<gene>
    <name evidence="8" type="ORF">PSALAMII_LOCUS9608</name>
</gene>
<dbReference type="SMART" id="SM00248">
    <property type="entry name" value="ANK"/>
    <property type="match status" value="22"/>
</dbReference>
<feature type="repeat" description="ANK" evidence="5">
    <location>
        <begin position="1185"/>
        <end position="1217"/>
    </location>
</feature>
<feature type="repeat" description="ANK" evidence="5">
    <location>
        <begin position="742"/>
        <end position="775"/>
    </location>
</feature>
<keyword evidence="1" id="KW-0479">Metal-binding</keyword>
<feature type="repeat" description="ANK" evidence="5">
    <location>
        <begin position="609"/>
        <end position="641"/>
    </location>
</feature>
<feature type="transmembrane region" description="Helical" evidence="6">
    <location>
        <begin position="1432"/>
        <end position="1451"/>
    </location>
</feature>
<dbReference type="Gene3D" id="1.25.40.20">
    <property type="entry name" value="Ankyrin repeat-containing domain"/>
    <property type="match status" value="6"/>
</dbReference>
<dbReference type="PROSITE" id="PS50837">
    <property type="entry name" value="NACHT"/>
    <property type="match status" value="1"/>
</dbReference>
<reference evidence="8" key="1">
    <citation type="submission" date="2021-07" db="EMBL/GenBank/DDBJ databases">
        <authorList>
            <person name="Branca A.L. A."/>
        </authorList>
    </citation>
    <scope>NUCLEOTIDE SEQUENCE</scope>
</reference>
<accession>A0A9W4JQJ0</accession>
<keyword evidence="6" id="KW-1133">Transmembrane helix</keyword>
<dbReference type="SUPFAM" id="SSF52540">
    <property type="entry name" value="P-loop containing nucleoside triphosphate hydrolases"/>
    <property type="match status" value="1"/>
</dbReference>
<dbReference type="Gene3D" id="3.40.50.300">
    <property type="entry name" value="P-loop containing nucleotide triphosphate hydrolases"/>
    <property type="match status" value="1"/>
</dbReference>
<feature type="domain" description="NACHT" evidence="7">
    <location>
        <begin position="34"/>
        <end position="191"/>
    </location>
</feature>
<keyword evidence="5" id="KW-0040">ANK repeat</keyword>
<dbReference type="PANTHER" id="PTHR24133">
    <property type="entry name" value="ANKYRIN DOMAIN-CONTAINING"/>
    <property type="match status" value="1"/>
</dbReference>
<protein>
    <recommendedName>
        <fullName evidence="7">NACHT domain-containing protein</fullName>
    </recommendedName>
</protein>
<dbReference type="Pfam" id="PF24883">
    <property type="entry name" value="NPHP3_N"/>
    <property type="match status" value="1"/>
</dbReference>